<dbReference type="EMBL" id="LAZR01041580">
    <property type="protein sequence ID" value="KKL11610.1"/>
    <property type="molecule type" value="Genomic_DNA"/>
</dbReference>
<reference evidence="1" key="1">
    <citation type="journal article" date="2015" name="Nature">
        <title>Complex archaea that bridge the gap between prokaryotes and eukaryotes.</title>
        <authorList>
            <person name="Spang A."/>
            <person name="Saw J.H."/>
            <person name="Jorgensen S.L."/>
            <person name="Zaremba-Niedzwiedzka K."/>
            <person name="Martijn J."/>
            <person name="Lind A.E."/>
            <person name="van Eijk R."/>
            <person name="Schleper C."/>
            <person name="Guy L."/>
            <person name="Ettema T.J."/>
        </authorList>
    </citation>
    <scope>NUCLEOTIDE SEQUENCE</scope>
</reference>
<organism evidence="1">
    <name type="scientific">marine sediment metagenome</name>
    <dbReference type="NCBI Taxonomy" id="412755"/>
    <lineage>
        <taxon>unclassified sequences</taxon>
        <taxon>metagenomes</taxon>
        <taxon>ecological metagenomes</taxon>
    </lineage>
</organism>
<proteinExistence type="predicted"/>
<protein>
    <submittedName>
        <fullName evidence="1">Uncharacterized protein</fullName>
    </submittedName>
</protein>
<gene>
    <name evidence="1" type="ORF">LCGC14_2544080</name>
</gene>
<feature type="non-terminal residue" evidence="1">
    <location>
        <position position="1"/>
    </location>
</feature>
<dbReference type="AlphaFoldDB" id="A0A0F9AQ85"/>
<name>A0A0F9AQ85_9ZZZZ</name>
<accession>A0A0F9AQ85</accession>
<evidence type="ECO:0000313" key="1">
    <source>
        <dbReference type="EMBL" id="KKL11610.1"/>
    </source>
</evidence>
<sequence>FTRVFGFLWEDEELLEWLRIALDGINLYPPLTDFRTLDDLISRARPWRSLLFQGAMIHAITAITLNWIQEDFDYSIGGVSLSIQKSAKYQGMSNDIQSRWNDQVVAAKETVKIIRGLKQSRYGIGIRSSFGPSVGRGALTPRRFMGI</sequence>
<comment type="caution">
    <text evidence="1">The sequence shown here is derived from an EMBL/GenBank/DDBJ whole genome shotgun (WGS) entry which is preliminary data.</text>
</comment>